<feature type="compositionally biased region" description="Low complexity" evidence="1">
    <location>
        <begin position="1"/>
        <end position="21"/>
    </location>
</feature>
<dbReference type="InterPro" id="IPR003540">
    <property type="entry name" value="ADP-ribosyltransferase"/>
</dbReference>
<proteinExistence type="predicted"/>
<organism evidence="3 4">
    <name type="scientific">Sphaerisporangium aureirubrum</name>
    <dbReference type="NCBI Taxonomy" id="1544736"/>
    <lineage>
        <taxon>Bacteria</taxon>
        <taxon>Bacillati</taxon>
        <taxon>Actinomycetota</taxon>
        <taxon>Actinomycetes</taxon>
        <taxon>Streptosporangiales</taxon>
        <taxon>Streptosporangiaceae</taxon>
        <taxon>Sphaerisporangium</taxon>
    </lineage>
</organism>
<dbReference type="PROSITE" id="PS51996">
    <property type="entry name" value="TR_MART"/>
    <property type="match status" value="1"/>
</dbReference>
<dbReference type="RefSeq" id="WP_380748225.1">
    <property type="nucleotide sequence ID" value="NZ_JBHSRF010000007.1"/>
</dbReference>
<sequence length="268" mass="28015">MPERQLLAAAAHAHLPADPAAIQEHLPGRHDQSSHARKGRGTSSAGATSTAGGKPSAPRRPASGGSSGSGTRAAGPAPAKDTKTPAKQTTAPARDKKWLNDHYGEWRDSLSPAQDRALGFYQSPGFALMNGQLRGLDKADIKASVSFNDADLARAAKASKDLKAAIRKAPPLTEAMTVYRGFSADQFGDLKAGQMVSDRGFVSTSITPDVGSVGQVARQATAEITLPVGTKAAAGSTREMILPPGSKFRVLDVSDRNGTPHVRMEMIL</sequence>
<name>A0ABW1NDF1_9ACTN</name>
<evidence type="ECO:0000259" key="2">
    <source>
        <dbReference type="Pfam" id="PF03496"/>
    </source>
</evidence>
<keyword evidence="4" id="KW-1185">Reference proteome</keyword>
<dbReference type="Gene3D" id="3.90.176.10">
    <property type="entry name" value="Toxin ADP-ribosyltransferase, Chain A, domain 1"/>
    <property type="match status" value="1"/>
</dbReference>
<dbReference type="Pfam" id="PF03496">
    <property type="entry name" value="ADPrib_exo_Tox"/>
    <property type="match status" value="1"/>
</dbReference>
<comment type="caution">
    <text evidence="3">The sequence shown here is derived from an EMBL/GenBank/DDBJ whole genome shotgun (WGS) entry which is preliminary data.</text>
</comment>
<evidence type="ECO:0000313" key="3">
    <source>
        <dbReference type="EMBL" id="MFC6080928.1"/>
    </source>
</evidence>
<evidence type="ECO:0000256" key="1">
    <source>
        <dbReference type="SAM" id="MobiDB-lite"/>
    </source>
</evidence>
<gene>
    <name evidence="3" type="ORF">ACFP1K_07130</name>
</gene>
<dbReference type="SUPFAM" id="SSF56399">
    <property type="entry name" value="ADP-ribosylation"/>
    <property type="match status" value="1"/>
</dbReference>
<protein>
    <submittedName>
        <fullName evidence="3">ADP-ribosyltransferase</fullName>
    </submittedName>
</protein>
<dbReference type="Proteomes" id="UP001596137">
    <property type="component" value="Unassembled WGS sequence"/>
</dbReference>
<dbReference type="EMBL" id="JBHSRF010000007">
    <property type="protein sequence ID" value="MFC6080928.1"/>
    <property type="molecule type" value="Genomic_DNA"/>
</dbReference>
<feature type="compositionally biased region" description="Low complexity" evidence="1">
    <location>
        <begin position="41"/>
        <end position="92"/>
    </location>
</feature>
<feature type="region of interest" description="Disordered" evidence="1">
    <location>
        <begin position="1"/>
        <end position="99"/>
    </location>
</feature>
<accession>A0ABW1NDF1</accession>
<reference evidence="4" key="1">
    <citation type="journal article" date="2019" name="Int. J. Syst. Evol. Microbiol.">
        <title>The Global Catalogue of Microorganisms (GCM) 10K type strain sequencing project: providing services to taxonomists for standard genome sequencing and annotation.</title>
        <authorList>
            <consortium name="The Broad Institute Genomics Platform"/>
            <consortium name="The Broad Institute Genome Sequencing Center for Infectious Disease"/>
            <person name="Wu L."/>
            <person name="Ma J."/>
        </authorList>
    </citation>
    <scope>NUCLEOTIDE SEQUENCE [LARGE SCALE GENOMIC DNA]</scope>
    <source>
        <strain evidence="4">JCM 30346</strain>
    </source>
</reference>
<evidence type="ECO:0000313" key="4">
    <source>
        <dbReference type="Proteomes" id="UP001596137"/>
    </source>
</evidence>
<feature type="domain" description="ADP ribosyltransferase" evidence="2">
    <location>
        <begin position="96"/>
        <end position="255"/>
    </location>
</feature>